<name>A0A8D8JDS0_CULPI</name>
<sequence length="139" mass="15891">MKILGNGELYLAEAGIGRECGQLSETVPERGHWERLRGCVDCVLVEEAGPEPVKRDRGKEGCDLPGSFHLSCGGWFEVAVFDCGKHPDEFFYRAEFMWNIEEHLGKDLEVDFTLIDVRCWPRSKDRNSYRTMSSSFLIK</sequence>
<dbReference type="AlphaFoldDB" id="A0A8D8JDS0"/>
<evidence type="ECO:0000313" key="1">
    <source>
        <dbReference type="EMBL" id="CAG6568577.1"/>
    </source>
</evidence>
<organism evidence="1">
    <name type="scientific">Culex pipiens</name>
    <name type="common">House mosquito</name>
    <dbReference type="NCBI Taxonomy" id="7175"/>
    <lineage>
        <taxon>Eukaryota</taxon>
        <taxon>Metazoa</taxon>
        <taxon>Ecdysozoa</taxon>
        <taxon>Arthropoda</taxon>
        <taxon>Hexapoda</taxon>
        <taxon>Insecta</taxon>
        <taxon>Pterygota</taxon>
        <taxon>Neoptera</taxon>
        <taxon>Endopterygota</taxon>
        <taxon>Diptera</taxon>
        <taxon>Nematocera</taxon>
        <taxon>Culicoidea</taxon>
        <taxon>Culicidae</taxon>
        <taxon>Culicinae</taxon>
        <taxon>Culicini</taxon>
        <taxon>Culex</taxon>
        <taxon>Culex</taxon>
    </lineage>
</organism>
<dbReference type="EMBL" id="HBUE01280279">
    <property type="protein sequence ID" value="CAG6568577.1"/>
    <property type="molecule type" value="Transcribed_RNA"/>
</dbReference>
<proteinExistence type="predicted"/>
<dbReference type="EMBL" id="HBUE01174762">
    <property type="protein sequence ID" value="CAG6517059.1"/>
    <property type="molecule type" value="Transcribed_RNA"/>
</dbReference>
<accession>A0A8D8JDS0</accession>
<reference evidence="1" key="1">
    <citation type="submission" date="2021-05" db="EMBL/GenBank/DDBJ databases">
        <authorList>
            <person name="Alioto T."/>
            <person name="Alioto T."/>
            <person name="Gomez Garrido J."/>
        </authorList>
    </citation>
    <scope>NUCLEOTIDE SEQUENCE</scope>
</reference>
<protein>
    <submittedName>
        <fullName evidence="1">(northern house mosquito) hypothetical protein</fullName>
    </submittedName>
</protein>